<name>A0A1G6X599_9GAMM</name>
<dbReference type="PROSITE" id="PS00108">
    <property type="entry name" value="PROTEIN_KINASE_ST"/>
    <property type="match status" value="1"/>
</dbReference>
<feature type="repeat" description="TPR" evidence="5">
    <location>
        <begin position="664"/>
        <end position="697"/>
    </location>
</feature>
<dbReference type="PROSITE" id="PS00107">
    <property type="entry name" value="PROTEIN_KINASE_ATP"/>
    <property type="match status" value="1"/>
</dbReference>
<dbReference type="STRING" id="265719.SAMN04488509_10645"/>
<keyword evidence="3 8" id="KW-0418">Kinase</keyword>
<gene>
    <name evidence="8" type="ORF">SAMN04488509_10645</name>
</gene>
<dbReference type="SUPFAM" id="SSF56112">
    <property type="entry name" value="Protein kinase-like (PK-like)"/>
    <property type="match status" value="1"/>
</dbReference>
<dbReference type="InterPro" id="IPR011990">
    <property type="entry name" value="TPR-like_helical_dom_sf"/>
</dbReference>
<evidence type="ECO:0000256" key="1">
    <source>
        <dbReference type="ARBA" id="ARBA00022679"/>
    </source>
</evidence>
<organism evidence="8 9">
    <name type="scientific">Aquimonas voraii</name>
    <dbReference type="NCBI Taxonomy" id="265719"/>
    <lineage>
        <taxon>Bacteria</taxon>
        <taxon>Pseudomonadati</taxon>
        <taxon>Pseudomonadota</taxon>
        <taxon>Gammaproteobacteria</taxon>
        <taxon>Lysobacterales</taxon>
        <taxon>Lysobacteraceae</taxon>
        <taxon>Aquimonas</taxon>
    </lineage>
</organism>
<evidence type="ECO:0000256" key="5">
    <source>
        <dbReference type="PROSITE-ProRule" id="PRU00339"/>
    </source>
</evidence>
<dbReference type="InterPro" id="IPR019734">
    <property type="entry name" value="TPR_rpt"/>
</dbReference>
<dbReference type="PROSITE" id="PS50005">
    <property type="entry name" value="TPR"/>
    <property type="match status" value="1"/>
</dbReference>
<dbReference type="PROSITE" id="PS50011">
    <property type="entry name" value="PROTEIN_KINASE_DOM"/>
    <property type="match status" value="1"/>
</dbReference>
<evidence type="ECO:0000259" key="7">
    <source>
        <dbReference type="PROSITE" id="PS50011"/>
    </source>
</evidence>
<evidence type="ECO:0000313" key="9">
    <source>
        <dbReference type="Proteomes" id="UP000199603"/>
    </source>
</evidence>
<keyword evidence="9" id="KW-1185">Reference proteome</keyword>
<keyword evidence="4 6" id="KW-0067">ATP-binding</keyword>
<dbReference type="InterPro" id="IPR011009">
    <property type="entry name" value="Kinase-like_dom_sf"/>
</dbReference>
<feature type="binding site" evidence="6">
    <location>
        <position position="72"/>
    </location>
    <ligand>
        <name>ATP</name>
        <dbReference type="ChEBI" id="CHEBI:30616"/>
    </ligand>
</feature>
<dbReference type="SMART" id="SM00220">
    <property type="entry name" value="S_TKc"/>
    <property type="match status" value="1"/>
</dbReference>
<dbReference type="CDD" id="cd14014">
    <property type="entry name" value="STKc_PknB_like"/>
    <property type="match status" value="1"/>
</dbReference>
<dbReference type="InterPro" id="IPR008271">
    <property type="entry name" value="Ser/Thr_kinase_AS"/>
</dbReference>
<keyword evidence="8" id="KW-0723">Serine/threonine-protein kinase</keyword>
<dbReference type="PANTHER" id="PTHR43289">
    <property type="entry name" value="MITOGEN-ACTIVATED PROTEIN KINASE KINASE KINASE 20-RELATED"/>
    <property type="match status" value="1"/>
</dbReference>
<dbReference type="GO" id="GO:0005524">
    <property type="term" value="F:ATP binding"/>
    <property type="evidence" value="ECO:0007669"/>
    <property type="project" value="UniProtKB-UniRule"/>
</dbReference>
<proteinExistence type="predicted"/>
<dbReference type="SUPFAM" id="SSF48452">
    <property type="entry name" value="TPR-like"/>
    <property type="match status" value="2"/>
</dbReference>
<dbReference type="RefSeq" id="WP_176764151.1">
    <property type="nucleotide sequence ID" value="NZ_FNAG01000006.1"/>
</dbReference>
<evidence type="ECO:0000256" key="4">
    <source>
        <dbReference type="ARBA" id="ARBA00022840"/>
    </source>
</evidence>
<dbReference type="SMART" id="SM00028">
    <property type="entry name" value="TPR"/>
    <property type="match status" value="4"/>
</dbReference>
<dbReference type="Proteomes" id="UP000199603">
    <property type="component" value="Unassembled WGS sequence"/>
</dbReference>
<evidence type="ECO:0000313" key="8">
    <source>
        <dbReference type="EMBL" id="SDD73308.1"/>
    </source>
</evidence>
<dbReference type="InterPro" id="IPR000719">
    <property type="entry name" value="Prot_kinase_dom"/>
</dbReference>
<dbReference type="PANTHER" id="PTHR43289:SF34">
    <property type="entry name" value="SERINE_THREONINE-PROTEIN KINASE YBDM-RELATED"/>
    <property type="match status" value="1"/>
</dbReference>
<evidence type="ECO:0000256" key="3">
    <source>
        <dbReference type="ARBA" id="ARBA00022777"/>
    </source>
</evidence>
<keyword evidence="1" id="KW-0808">Transferase</keyword>
<dbReference type="Gene3D" id="1.10.510.10">
    <property type="entry name" value="Transferase(Phosphotransferase) domain 1"/>
    <property type="match status" value="1"/>
</dbReference>
<evidence type="ECO:0000256" key="6">
    <source>
        <dbReference type="PROSITE-ProRule" id="PRU10141"/>
    </source>
</evidence>
<dbReference type="Gene3D" id="1.25.40.10">
    <property type="entry name" value="Tetratricopeptide repeat domain"/>
    <property type="match status" value="2"/>
</dbReference>
<dbReference type="Pfam" id="PF13424">
    <property type="entry name" value="TPR_12"/>
    <property type="match status" value="2"/>
</dbReference>
<dbReference type="GO" id="GO:0004674">
    <property type="term" value="F:protein serine/threonine kinase activity"/>
    <property type="evidence" value="ECO:0007669"/>
    <property type="project" value="UniProtKB-KW"/>
</dbReference>
<dbReference type="EMBL" id="FNAG01000006">
    <property type="protein sequence ID" value="SDD73308.1"/>
    <property type="molecule type" value="Genomic_DNA"/>
</dbReference>
<evidence type="ECO:0000256" key="2">
    <source>
        <dbReference type="ARBA" id="ARBA00022741"/>
    </source>
</evidence>
<dbReference type="InterPro" id="IPR017441">
    <property type="entry name" value="Protein_kinase_ATP_BS"/>
</dbReference>
<dbReference type="AlphaFoldDB" id="A0A1G6X599"/>
<keyword evidence="5" id="KW-0802">TPR repeat</keyword>
<sequence>MPIRPDDFATGGALLGAAAASLLRERERARLPQPGERIGPFAIVEELGRGGMAVVYRAERADGEYAQTVALKWIGGGGSDEGARALFRRERQALADLSHPHIARLLDGGHSVDGQPWLAMEFIEGQRIDTHARALDLDLRARLRLFLQVGEAVAYAHARGLLHRDIKPSNVLVAANGQAKLLDFGIVQLIGEDDALANHAHTPGYASPEQVRGERLTVAADIYQLGRLLQRLLAGSEAEAEALTSATTVLHAKASEQRFDSSPLPAELRALIACACAAEPAQRYATVEALMADVRAFLELRPLRALPRRGGYRLRKFLQRHRYSALAAGLVLLALTALGTWSALRVRAERDLATYQAQVATTALEFLTDDLLAAASPEIAQSREISVREALDRAAESVGTRFAEAPLEQLTVRQALAALYQRLGRLDESLRELEQAQSLLPRLPEARRDEVQADLALQRAWLDLDRGDLDALAAYVDAQPAPALMRLEAGALPMAMERVRLQALLAWHRGDYARAEALQSTLLALSADRLGEDALRTARIRQEHTDSLRMLGRDAEVVATLRRLRTSYAAALGELHPDTISAELDLGVALRHAGSFDEALQQLQAGRQHAEAVLGARHAISLRFASETATVLQELKRYDEAEPLFETVLAGRLELFGEANALTRNAMANLGLLHVLQGQLDKAAPLYERVLALELELLEADHPDTLSLMHNLGGLYRRQGRFDEALAMHARAVEGAGRKLGARAWQTGMFEIGRALSLEAAARPEAADAAFAEAIAILGESLGPEHARTLRAIAIRDEARAARP</sequence>
<dbReference type="Gene3D" id="3.30.200.20">
    <property type="entry name" value="Phosphorylase Kinase, domain 1"/>
    <property type="match status" value="1"/>
</dbReference>
<accession>A0A1G6X599</accession>
<protein>
    <submittedName>
        <fullName evidence="8">Serine/threonine protein kinase</fullName>
    </submittedName>
</protein>
<keyword evidence="2 6" id="KW-0547">Nucleotide-binding</keyword>
<dbReference type="Pfam" id="PF00069">
    <property type="entry name" value="Pkinase"/>
    <property type="match status" value="1"/>
</dbReference>
<reference evidence="8 9" key="1">
    <citation type="submission" date="2016-10" db="EMBL/GenBank/DDBJ databases">
        <authorList>
            <person name="de Groot N.N."/>
        </authorList>
    </citation>
    <scope>NUCLEOTIDE SEQUENCE [LARGE SCALE GENOMIC DNA]</scope>
    <source>
        <strain evidence="8 9">DSM 16957</strain>
    </source>
</reference>
<feature type="domain" description="Protein kinase" evidence="7">
    <location>
        <begin position="41"/>
        <end position="298"/>
    </location>
</feature>